<feature type="region of interest" description="Disordered" evidence="2">
    <location>
        <begin position="1"/>
        <end position="22"/>
    </location>
</feature>
<organism evidence="3 4">
    <name type="scientific">Potamilus streckersoni</name>
    <dbReference type="NCBI Taxonomy" id="2493646"/>
    <lineage>
        <taxon>Eukaryota</taxon>
        <taxon>Metazoa</taxon>
        <taxon>Spiralia</taxon>
        <taxon>Lophotrochozoa</taxon>
        <taxon>Mollusca</taxon>
        <taxon>Bivalvia</taxon>
        <taxon>Autobranchia</taxon>
        <taxon>Heteroconchia</taxon>
        <taxon>Palaeoheterodonta</taxon>
        <taxon>Unionida</taxon>
        <taxon>Unionoidea</taxon>
        <taxon>Unionidae</taxon>
        <taxon>Ambleminae</taxon>
        <taxon>Lampsilini</taxon>
        <taxon>Potamilus</taxon>
    </lineage>
</organism>
<feature type="coiled-coil region" evidence="1">
    <location>
        <begin position="96"/>
        <end position="123"/>
    </location>
</feature>
<dbReference type="EMBL" id="JAEAOA010001359">
    <property type="protein sequence ID" value="KAK3601948.1"/>
    <property type="molecule type" value="Genomic_DNA"/>
</dbReference>
<keyword evidence="1" id="KW-0175">Coiled coil</keyword>
<reference evidence="3" key="1">
    <citation type="journal article" date="2021" name="Genome Biol. Evol.">
        <title>A High-Quality Reference Genome for a Parasitic Bivalve with Doubly Uniparental Inheritance (Bivalvia: Unionida).</title>
        <authorList>
            <person name="Smith C.H."/>
        </authorList>
    </citation>
    <scope>NUCLEOTIDE SEQUENCE</scope>
    <source>
        <strain evidence="3">CHS0354</strain>
    </source>
</reference>
<reference evidence="3" key="3">
    <citation type="submission" date="2023-05" db="EMBL/GenBank/DDBJ databases">
        <authorList>
            <person name="Smith C.H."/>
        </authorList>
    </citation>
    <scope>NUCLEOTIDE SEQUENCE</scope>
    <source>
        <strain evidence="3">CHS0354</strain>
        <tissue evidence="3">Mantle</tissue>
    </source>
</reference>
<keyword evidence="4" id="KW-1185">Reference proteome</keyword>
<reference evidence="3" key="2">
    <citation type="journal article" date="2021" name="Genome Biol. Evol.">
        <title>Developing a high-quality reference genome for a parasitic bivalve with doubly uniparental inheritance (Bivalvia: Unionida).</title>
        <authorList>
            <person name="Smith C.H."/>
        </authorList>
    </citation>
    <scope>NUCLEOTIDE SEQUENCE</scope>
    <source>
        <strain evidence="3">CHS0354</strain>
        <tissue evidence="3">Mantle</tissue>
    </source>
</reference>
<evidence type="ECO:0000313" key="3">
    <source>
        <dbReference type="EMBL" id="KAK3601948.1"/>
    </source>
</evidence>
<dbReference type="AlphaFoldDB" id="A0AAE0W4N9"/>
<name>A0AAE0W4N9_9BIVA</name>
<protein>
    <submittedName>
        <fullName evidence="3">Uncharacterized protein</fullName>
    </submittedName>
</protein>
<gene>
    <name evidence="3" type="ORF">CHS0354_022506</name>
</gene>
<accession>A0AAE0W4N9</accession>
<dbReference type="PANTHER" id="PTHR46601">
    <property type="entry name" value="ULP_PROTEASE DOMAIN-CONTAINING PROTEIN"/>
    <property type="match status" value="1"/>
</dbReference>
<evidence type="ECO:0000256" key="1">
    <source>
        <dbReference type="SAM" id="Coils"/>
    </source>
</evidence>
<sequence>MERANKEQNLNAFMEKERKRKRESYVPFENLGERAHKRRKKEVNERVKRHYLKKISQMTPENNIEDGPGTSKRSHEKTTILVKFPSFRHNKGKGLRKRYKGSLKNAQRKIQELEQKNVASATNVFKREQRTCLYPRHQNIALKHKAMMLLGLNLPKSPDAFITEQDTNEKLKERLGTGLLDMVKYTQWKNVVEGQNSRWKEVDEAVAKTDFVHLMDSETSEFRNRVRRVKVQYQEMRNLRENLPENEVMLWMYFAENFLCTSVEAVKSSYWNQAMVSLHTMVVYFPKSQG</sequence>
<evidence type="ECO:0000256" key="2">
    <source>
        <dbReference type="SAM" id="MobiDB-lite"/>
    </source>
</evidence>
<dbReference type="Proteomes" id="UP001195483">
    <property type="component" value="Unassembled WGS sequence"/>
</dbReference>
<dbReference type="PANTHER" id="PTHR46601:SF1">
    <property type="entry name" value="ADF-H DOMAIN-CONTAINING PROTEIN"/>
    <property type="match status" value="1"/>
</dbReference>
<evidence type="ECO:0000313" key="4">
    <source>
        <dbReference type="Proteomes" id="UP001195483"/>
    </source>
</evidence>
<proteinExistence type="predicted"/>
<comment type="caution">
    <text evidence="3">The sequence shown here is derived from an EMBL/GenBank/DDBJ whole genome shotgun (WGS) entry which is preliminary data.</text>
</comment>